<dbReference type="KEGG" id="hth:HTH_1130"/>
<evidence type="ECO:0000313" key="5">
    <source>
        <dbReference type="Proteomes" id="UP000002574"/>
    </source>
</evidence>
<keyword evidence="2" id="KW-0808">Transferase</keyword>
<reference evidence="4 5" key="1">
    <citation type="journal article" date="2010" name="J. Bacteriol.">
        <title>Complete genome sequence of the thermophilic, obligately chemolithoautotrophic hydrogen-oxidizing bacterium Hydrogenobacter thermophilus TK-6.</title>
        <authorList>
            <person name="Arai H."/>
            <person name="Kanbe H."/>
            <person name="Ishii M."/>
            <person name="Igarashi Y."/>
        </authorList>
    </citation>
    <scope>NUCLEOTIDE SEQUENCE [LARGE SCALE GENOMIC DNA]</scope>
    <source>
        <strain evidence="5">DSM 6534 / IAM 12695 / TK-6 [Tokyo]</strain>
    </source>
</reference>
<evidence type="ECO:0000256" key="1">
    <source>
        <dbReference type="ARBA" id="ARBA00006154"/>
    </source>
</evidence>
<dbReference type="EMBL" id="AP011112">
    <property type="protein sequence ID" value="BAI69587.1"/>
    <property type="molecule type" value="Genomic_DNA"/>
</dbReference>
<dbReference type="AlphaFoldDB" id="D3DID5"/>
<dbReference type="GO" id="GO:0046912">
    <property type="term" value="F:acyltransferase activity, acyl groups converted into alkyl on transfer"/>
    <property type="evidence" value="ECO:0007669"/>
    <property type="project" value="InterPro"/>
</dbReference>
<dbReference type="PANTHER" id="PTHR42880:SF1">
    <property type="entry name" value="ISOPROPYLMALATE_HOMOCITRATE_CITRAMALATE SYNTHASE FAMILY PROTEIN"/>
    <property type="match status" value="1"/>
</dbReference>
<dbReference type="PANTHER" id="PTHR42880">
    <property type="entry name" value="HOMOCITRATE SYNTHASE"/>
    <property type="match status" value="1"/>
</dbReference>
<proteinExistence type="inferred from homology"/>
<dbReference type="eggNOG" id="COG0119">
    <property type="taxonomic scope" value="Bacteria"/>
</dbReference>
<dbReference type="InterPro" id="IPR013785">
    <property type="entry name" value="Aldolase_TIM"/>
</dbReference>
<dbReference type="OrthoDB" id="9804858at2"/>
<feature type="domain" description="Pyruvate carboxyltransferase" evidence="3">
    <location>
        <begin position="3"/>
        <end position="252"/>
    </location>
</feature>
<name>D3DID5_HYDTT</name>
<dbReference type="InterPro" id="IPR054691">
    <property type="entry name" value="LeuA/HCS_post-cat"/>
</dbReference>
<keyword evidence="5" id="KW-1185">Reference proteome</keyword>
<accession>D3DID5</accession>
<dbReference type="KEGG" id="hte:Hydth_1122"/>
<dbReference type="Gene3D" id="3.20.20.70">
    <property type="entry name" value="Aldolase class I"/>
    <property type="match status" value="1"/>
</dbReference>
<dbReference type="InterPro" id="IPR002034">
    <property type="entry name" value="AIPM/Hcit_synth_CS"/>
</dbReference>
<dbReference type="PROSITE" id="PS50991">
    <property type="entry name" value="PYR_CT"/>
    <property type="match status" value="1"/>
</dbReference>
<protein>
    <submittedName>
        <fullName evidence="4">Homocitrate synthase</fullName>
    </submittedName>
</protein>
<sequence>MRVFITDTTLRKGMQSASLELTYEKRKELFFLLSSTGIHELEVGVPAHSEEERDYIKYLARSQHGDKVIVWNRANIRDVEASLECSVKKLEIAIPVSDFMIKEKLNKDRDYIVRLLKEIIPYVKSKKLYLSVGFEDVSRADREFVIKLLECIREEGADRVRLSDTVGVLNPLQTNELVKTASSFLDVEVHFHNDFGMATANSITAFLSGAKYINASLLGLGERCGITPLEEVVFYLQLIQGVHTGINVKRLYEIVNYFIDMTNIHLAPNKPLIGKNAFTNKSSIHIDGLTKSKRTYLPFDPEVVGSKAALAFGLYSEKANKLCKK</sequence>
<evidence type="ECO:0000256" key="2">
    <source>
        <dbReference type="ARBA" id="ARBA00022679"/>
    </source>
</evidence>
<gene>
    <name evidence="4" type="ordered locus">HTH_1130</name>
</gene>
<dbReference type="STRING" id="608538.HTH_1130"/>
<evidence type="ECO:0000259" key="3">
    <source>
        <dbReference type="PROSITE" id="PS50991"/>
    </source>
</evidence>
<dbReference type="Gene3D" id="1.10.238.260">
    <property type="match status" value="1"/>
</dbReference>
<dbReference type="RefSeq" id="WP_012963767.1">
    <property type="nucleotide sequence ID" value="NC_013799.1"/>
</dbReference>
<dbReference type="Pfam" id="PF00682">
    <property type="entry name" value="HMGL-like"/>
    <property type="match status" value="1"/>
</dbReference>
<dbReference type="GO" id="GO:0019752">
    <property type="term" value="P:carboxylic acid metabolic process"/>
    <property type="evidence" value="ECO:0007669"/>
    <property type="project" value="InterPro"/>
</dbReference>
<dbReference type="PROSITE" id="PS00816">
    <property type="entry name" value="AIPM_HOMOCIT_SYNTH_2"/>
    <property type="match status" value="1"/>
</dbReference>
<dbReference type="Proteomes" id="UP000002574">
    <property type="component" value="Chromosome"/>
</dbReference>
<dbReference type="SUPFAM" id="SSF51569">
    <property type="entry name" value="Aldolase"/>
    <property type="match status" value="1"/>
</dbReference>
<dbReference type="Pfam" id="PF22617">
    <property type="entry name" value="HCS_D2"/>
    <property type="match status" value="1"/>
</dbReference>
<evidence type="ECO:0000313" key="4">
    <source>
        <dbReference type="EMBL" id="BAI69587.1"/>
    </source>
</evidence>
<comment type="similarity">
    <text evidence="1">Belongs to the alpha-IPM synthase/homocitrate synthase family.</text>
</comment>
<organism evidence="4 5">
    <name type="scientific">Hydrogenobacter thermophilus (strain DSM 6534 / IAM 12695 / TK-6)</name>
    <dbReference type="NCBI Taxonomy" id="608538"/>
    <lineage>
        <taxon>Bacteria</taxon>
        <taxon>Pseudomonadati</taxon>
        <taxon>Aquificota</taxon>
        <taxon>Aquificia</taxon>
        <taxon>Aquificales</taxon>
        <taxon>Aquificaceae</taxon>
        <taxon>Hydrogenobacter</taxon>
    </lineage>
</organism>
<dbReference type="InterPro" id="IPR000891">
    <property type="entry name" value="PYR_CT"/>
</dbReference>